<feature type="region of interest" description="Disordered" evidence="1">
    <location>
        <begin position="109"/>
        <end position="156"/>
    </location>
</feature>
<feature type="region of interest" description="Disordered" evidence="1">
    <location>
        <begin position="467"/>
        <end position="511"/>
    </location>
</feature>
<accession>A0AAV2TDI8</accession>
<reference evidence="2" key="1">
    <citation type="submission" date="2024-06" db="EMBL/GenBank/DDBJ databases">
        <authorList>
            <person name="Liu X."/>
            <person name="Lenzi L."/>
            <person name="Haldenby T S."/>
            <person name="Uol C."/>
        </authorList>
    </citation>
    <scope>NUCLEOTIDE SEQUENCE</scope>
</reference>
<comment type="caution">
    <text evidence="2">The sequence shown here is derived from an EMBL/GenBank/DDBJ whole genome shotgun (WGS) entry which is preliminary data.</text>
</comment>
<dbReference type="EMBL" id="CAXLJL010000201">
    <property type="protein sequence ID" value="CAL5134460.1"/>
    <property type="molecule type" value="Genomic_DNA"/>
</dbReference>
<feature type="compositionally biased region" description="Acidic residues" evidence="1">
    <location>
        <begin position="315"/>
        <end position="335"/>
    </location>
</feature>
<feature type="compositionally biased region" description="Basic and acidic residues" evidence="1">
    <location>
        <begin position="1529"/>
        <end position="1539"/>
    </location>
</feature>
<evidence type="ECO:0000313" key="3">
    <source>
        <dbReference type="Proteomes" id="UP001497525"/>
    </source>
</evidence>
<feature type="region of interest" description="Disordered" evidence="1">
    <location>
        <begin position="275"/>
        <end position="359"/>
    </location>
</feature>
<feature type="region of interest" description="Disordered" evidence="1">
    <location>
        <begin position="1"/>
        <end position="36"/>
    </location>
</feature>
<feature type="region of interest" description="Disordered" evidence="1">
    <location>
        <begin position="1260"/>
        <end position="1310"/>
    </location>
</feature>
<protein>
    <submittedName>
        <fullName evidence="2">Uncharacterized protein</fullName>
    </submittedName>
</protein>
<feature type="compositionally biased region" description="Polar residues" evidence="1">
    <location>
        <begin position="1260"/>
        <end position="1273"/>
    </location>
</feature>
<feature type="region of interest" description="Disordered" evidence="1">
    <location>
        <begin position="1005"/>
        <end position="1038"/>
    </location>
</feature>
<feature type="compositionally biased region" description="Polar residues" evidence="1">
    <location>
        <begin position="126"/>
        <end position="156"/>
    </location>
</feature>
<feature type="region of interest" description="Disordered" evidence="1">
    <location>
        <begin position="1225"/>
        <end position="1246"/>
    </location>
</feature>
<feature type="compositionally biased region" description="Polar residues" evidence="1">
    <location>
        <begin position="175"/>
        <end position="196"/>
    </location>
</feature>
<evidence type="ECO:0000256" key="1">
    <source>
        <dbReference type="SAM" id="MobiDB-lite"/>
    </source>
</evidence>
<feature type="compositionally biased region" description="Polar residues" evidence="1">
    <location>
        <begin position="1007"/>
        <end position="1016"/>
    </location>
</feature>
<feature type="region of interest" description="Disordered" evidence="1">
    <location>
        <begin position="1592"/>
        <end position="1615"/>
    </location>
</feature>
<feature type="region of interest" description="Disordered" evidence="1">
    <location>
        <begin position="399"/>
        <end position="418"/>
    </location>
</feature>
<feature type="compositionally biased region" description="Low complexity" evidence="1">
    <location>
        <begin position="1285"/>
        <end position="1298"/>
    </location>
</feature>
<name>A0AAV2TDI8_CALDB</name>
<feature type="compositionally biased region" description="Polar residues" evidence="1">
    <location>
        <begin position="1108"/>
        <end position="1121"/>
    </location>
</feature>
<feature type="compositionally biased region" description="Polar residues" evidence="1">
    <location>
        <begin position="350"/>
        <end position="359"/>
    </location>
</feature>
<feature type="region of interest" description="Disordered" evidence="1">
    <location>
        <begin position="1058"/>
        <end position="1140"/>
    </location>
</feature>
<proteinExistence type="predicted"/>
<feature type="region of interest" description="Disordered" evidence="1">
    <location>
        <begin position="710"/>
        <end position="755"/>
    </location>
</feature>
<organism evidence="2 3">
    <name type="scientific">Calicophoron daubneyi</name>
    <name type="common">Rumen fluke</name>
    <name type="synonym">Paramphistomum daubneyi</name>
    <dbReference type="NCBI Taxonomy" id="300641"/>
    <lineage>
        <taxon>Eukaryota</taxon>
        <taxon>Metazoa</taxon>
        <taxon>Spiralia</taxon>
        <taxon>Lophotrochozoa</taxon>
        <taxon>Platyhelminthes</taxon>
        <taxon>Trematoda</taxon>
        <taxon>Digenea</taxon>
        <taxon>Plagiorchiida</taxon>
        <taxon>Pronocephalata</taxon>
        <taxon>Paramphistomoidea</taxon>
        <taxon>Paramphistomidae</taxon>
        <taxon>Calicophoron</taxon>
    </lineage>
</organism>
<feature type="region of interest" description="Disordered" evidence="1">
    <location>
        <begin position="175"/>
        <end position="219"/>
    </location>
</feature>
<dbReference type="Proteomes" id="UP001497525">
    <property type="component" value="Unassembled WGS sequence"/>
</dbReference>
<gene>
    <name evidence="2" type="ORF">CDAUBV1_LOCUS7838</name>
</gene>
<feature type="region of interest" description="Disordered" evidence="1">
    <location>
        <begin position="1508"/>
        <end position="1550"/>
    </location>
</feature>
<sequence>MEKDYDLTGGVSESEHRYASCSKVAPPPPQYPSEGIHTETHIRLPSIGRSPQADAQLTCPISLAPQGSSRCSGSPHVSSTSRLVGPIMGTSVSTTQQQVHYRSRIARAECPGGERSDARGLPLNHPTPTSTQHHQQSSIRTTPKNNVPVSGNLYSLQNTDPKCTPLLSRLLAPGFTSSSTSSENIAGTSNGSGNKSTKIRKSDESTNLPPGEKKKIRMDTRNADYQAAVISRRCKPNAAKIALSNESMNSDTNNGQNSFGNTVVTHSRPVEKCHPFIGHPRMILPPFDTRSGQGEKEENRQHNQQVQARIKKAEGEEEEEAAVEGDDEEDDEDDEAERRTAACAAEQEANSCSTSGESTIQSNFGSAGMFPHENDPEVDRKRRSEVDSEECAVQDLTLHDNVSGSPADDQEPVPFNPPRVRDLKTRVCLSEESSQFEGLFHCASHIYVNEAQSLAVIQATANEGRSGMTNYGVQSDDEEREVEQEDGERQLGGGEIHHSKRNRSIVSKDSMNSEMDNFAHDGLHIKMDRDQRKSYLHPKQPSLIRAICTRSQSNLLRDYVNLPDRPLVHWFTASSQPARHELLVQEVETPPVYGGDGACKYSLREQHPVTNFQSGLMTLPRPPPPPPPYKPLPSPYLHGRPRFSGTQFLYHNPDTRCPIPNNSVLCHIANDPFYYPPFPSASFTVISTEAPYQAQPNVFYFESPSWGPQQRFPLPNSSDSNVPEFFDDQLPTVQQPRGGSKIAQPPPPPPPSADFDPQVQLCYAGYAGRPPPLIGIPSAGAAGFVITSALPFGADNQSPKLTTVSSWTMHCCAPTGPTIVCERAGIDDTDGTSKLGVHSTVAPRAISDSSTTSTQNPNEIDITALLKENQQLRCLLSEASMRLQYVDVLECHLQRLSLLVESMLASHHRQCELDHQLRSYANHEPLPVDPYSLMTVGAPVANVPTVELVRAAPPASGTVPYLPTCIAVPYIRPFPAGIPRFQLDKHPAIGLSPSQVHRNIKARLWEGSSQMENTNDLPRRTSRRAAGPRTVSLDRADATGRPCPSVTIAADLRVSFANKTSSKSGPKAARATDGTANAYQDRQQYPVPNPLPFRSVQMTRRRLGNKASLDTSNIPSSTSPGPRNRLPYQRPDAPSSKELDMHSTQLMQSDMPPGRLPQPTAPSVRTSRPMGISLINHSIQPGDDEAVKQLTPDLESLPYNTCVTNSYQIATSACRVCLADSGVHSDDFLPSSGPAPPLSRKRGQDKTDACLHLDHTSSDYQTGLVNSSSNNRISPPDHRCQQRIPSSSVSPTIHSSSPCQPPENPETRFVQSHSNDTFPVDEHAASSYAISQADRPNECDVAVKSGTGNFEPVRSATPPTDSSLSMGTVIVMVTEADGSGSYEGISPSHSVNLRQMKAPCLSVTPNVTNESQPRSTCSGSCSMSTATAPLYESEQMKSPLNPLVYFPIPISGSGIPSAHSYHPRPGIRSAYQTAYRSPPVRTTQAHARLFQHPSPVLRGNFRPMDFTRRGTSPHPTVRFERPSGSVCAPRDDLFKEPRSPEPWPAVARGSQSYESAPFDSNLRLLDSFSPSGHFQGSARAHHRGGVAYFSPPFASAGPHHPNTDLGQPAPLNPKPALQVHFDTPTSPASHLMRATTSTVPNRNLTIDSIVSPHLLRKQYCFN</sequence>
<feature type="compositionally biased region" description="Acidic residues" evidence="1">
    <location>
        <begin position="475"/>
        <end position="486"/>
    </location>
</feature>
<feature type="compositionally biased region" description="Polar residues" evidence="1">
    <location>
        <begin position="1074"/>
        <end position="1083"/>
    </location>
</feature>
<feature type="region of interest" description="Disordered" evidence="1">
    <location>
        <begin position="1147"/>
        <end position="1166"/>
    </location>
</feature>
<evidence type="ECO:0000313" key="2">
    <source>
        <dbReference type="EMBL" id="CAL5134460.1"/>
    </source>
</evidence>